<feature type="region of interest" description="Disordered" evidence="1">
    <location>
        <begin position="50"/>
        <end position="106"/>
    </location>
</feature>
<proteinExistence type="predicted"/>
<dbReference type="InterPro" id="IPR011050">
    <property type="entry name" value="Pectin_lyase_fold/virulence"/>
</dbReference>
<protein>
    <submittedName>
        <fullName evidence="2">Parallel beta helix pectate lyase-like protein</fullName>
    </submittedName>
</protein>
<dbReference type="Gene3D" id="2.160.20.10">
    <property type="entry name" value="Single-stranded right-handed beta-helix, Pectin lyase-like"/>
    <property type="match status" value="1"/>
</dbReference>
<comment type="caution">
    <text evidence="2">The sequence shown here is derived from an EMBL/GenBank/DDBJ whole genome shotgun (WGS) entry which is preliminary data.</text>
</comment>
<gene>
    <name evidence="2" type="ORF">CLV67_109296</name>
</gene>
<reference evidence="2 3" key="1">
    <citation type="submission" date="2018-03" db="EMBL/GenBank/DDBJ databases">
        <title>Genomic Encyclopedia of Archaeal and Bacterial Type Strains, Phase II (KMG-II): from individual species to whole genera.</title>
        <authorList>
            <person name="Goeker M."/>
        </authorList>
    </citation>
    <scope>NUCLEOTIDE SEQUENCE [LARGE SCALE GENOMIC DNA]</scope>
    <source>
        <strain evidence="2 3">DSM 43146</strain>
    </source>
</reference>
<dbReference type="InterPro" id="IPR012334">
    <property type="entry name" value="Pectin_lyas_fold"/>
</dbReference>
<evidence type="ECO:0000256" key="1">
    <source>
        <dbReference type="SAM" id="MobiDB-lite"/>
    </source>
</evidence>
<keyword evidence="3" id="KW-1185">Reference proteome</keyword>
<evidence type="ECO:0000313" key="2">
    <source>
        <dbReference type="EMBL" id="PRX20031.1"/>
    </source>
</evidence>
<dbReference type="GO" id="GO:0016829">
    <property type="term" value="F:lyase activity"/>
    <property type="evidence" value="ECO:0007669"/>
    <property type="project" value="UniProtKB-KW"/>
</dbReference>
<organism evidence="2 3">
    <name type="scientific">Actinoplanes italicus</name>
    <dbReference type="NCBI Taxonomy" id="113567"/>
    <lineage>
        <taxon>Bacteria</taxon>
        <taxon>Bacillati</taxon>
        <taxon>Actinomycetota</taxon>
        <taxon>Actinomycetes</taxon>
        <taxon>Micromonosporales</taxon>
        <taxon>Micromonosporaceae</taxon>
        <taxon>Actinoplanes</taxon>
    </lineage>
</organism>
<name>A0A2T0KA73_9ACTN</name>
<evidence type="ECO:0000313" key="3">
    <source>
        <dbReference type="Proteomes" id="UP000239415"/>
    </source>
</evidence>
<dbReference type="SUPFAM" id="SSF51126">
    <property type="entry name" value="Pectin lyase-like"/>
    <property type="match status" value="1"/>
</dbReference>
<accession>A0A2T0KA73</accession>
<sequence>MKHRRKFRPKALAPILATVFVVLSASGAFVVQSYLRNSEPDRQAEIAATGNLPQDQLGAPSGAPSASGSVAPSPSLSVKPSASVSAKPKPSTSKSKSSSTSYVGGGGSCALPRYPTPACTGVPAGWKPKKTVNGDLTITKSGTVVTDQLVTGSIIVRASDVTISRSRVYGSIDNFHGNVIYGHTTIKDTEVVNPPGQEYSKNDQYAFGVADYTCLRCKVINRMEGWRVGASDYKGAGKVVIQDSFAQLAVPPGMCASDDPHGDGIQAYQGPTVTIRHNTIDQRLDECPTAPIFVPDQGNDGAVVQDNLIAGGGYAIRLTGGDFPAVTGNKVVAGSFGYGPMEVSCGLIDNFSGNATVKYDWSTGRITSTVKAINEC</sequence>
<keyword evidence="2" id="KW-0456">Lyase</keyword>
<dbReference type="EMBL" id="PVMZ01000009">
    <property type="protein sequence ID" value="PRX20031.1"/>
    <property type="molecule type" value="Genomic_DNA"/>
</dbReference>
<dbReference type="Proteomes" id="UP000239415">
    <property type="component" value="Unassembled WGS sequence"/>
</dbReference>
<dbReference type="AlphaFoldDB" id="A0A2T0KA73"/>
<feature type="compositionally biased region" description="Low complexity" evidence="1">
    <location>
        <begin position="57"/>
        <end position="101"/>
    </location>
</feature>